<accession>A0A7L4ZH78</accession>
<dbReference type="EMBL" id="CP019288">
    <property type="protein sequence ID" value="QHI35972.1"/>
    <property type="molecule type" value="Genomic_DNA"/>
</dbReference>
<reference evidence="1 2" key="1">
    <citation type="journal article" date="2013" name="Int. J. Syst. Evol. Microbiol.">
        <title>Kordia antarctica sp. nov., isolated from Antarctic seawater.</title>
        <authorList>
            <person name="Baek K."/>
            <person name="Choi A."/>
            <person name="Kang I."/>
            <person name="Lee K."/>
            <person name="Cho J.C."/>
        </authorList>
    </citation>
    <scope>NUCLEOTIDE SEQUENCE [LARGE SCALE GENOMIC DNA]</scope>
    <source>
        <strain evidence="1 2">IMCC3317</strain>
    </source>
</reference>
<gene>
    <name evidence="1" type="ORF">IMCC3317_13200</name>
</gene>
<keyword evidence="2" id="KW-1185">Reference proteome</keyword>
<name>A0A7L4ZH78_9FLAO</name>
<evidence type="ECO:0000313" key="1">
    <source>
        <dbReference type="EMBL" id="QHI35972.1"/>
    </source>
</evidence>
<protein>
    <submittedName>
        <fullName evidence="1">Uncharacterized protein</fullName>
    </submittedName>
</protein>
<evidence type="ECO:0000313" key="2">
    <source>
        <dbReference type="Proteomes" id="UP000464657"/>
    </source>
</evidence>
<proteinExistence type="predicted"/>
<organism evidence="1 2">
    <name type="scientific">Kordia antarctica</name>
    <dbReference type="NCBI Taxonomy" id="1218801"/>
    <lineage>
        <taxon>Bacteria</taxon>
        <taxon>Pseudomonadati</taxon>
        <taxon>Bacteroidota</taxon>
        <taxon>Flavobacteriia</taxon>
        <taxon>Flavobacteriales</taxon>
        <taxon>Flavobacteriaceae</taxon>
        <taxon>Kordia</taxon>
    </lineage>
</organism>
<dbReference type="KEGG" id="kan:IMCC3317_13200"/>
<dbReference type="Proteomes" id="UP000464657">
    <property type="component" value="Chromosome"/>
</dbReference>
<sequence>MNQRLLKAKKYYEISLKTEQSFELNFSVILKSGMGVFCSKKTKTIFIFLKKLNKGQCGLTFLLKSQSTLTFNLLNVYLSVSYIFSKTFQKFFEKINFKKQPFLRKTARIWCFNFKFI</sequence>
<dbReference type="AlphaFoldDB" id="A0A7L4ZH78"/>